<reference evidence="3 4" key="1">
    <citation type="submission" date="2019-08" db="EMBL/GenBank/DDBJ databases">
        <title>Archangium and Cystobacter genomes.</title>
        <authorList>
            <person name="Chen I.-C.K."/>
            <person name="Wielgoss S."/>
        </authorList>
    </citation>
    <scope>NUCLEOTIDE SEQUENCE [LARGE SCALE GENOMIC DNA]</scope>
    <source>
        <strain evidence="3 4">Cbm 6</strain>
    </source>
</reference>
<name>A0ABY9X4B7_9BACT</name>
<sequence length="338" mass="38140">MPSRWSSRRCPPGRWASWVSPSIRWRSPWPSGRPWPTDSTRGERVSNYWIGDSIGRVLGPLTLQSLRELIGSGRLKAVTRASRDGSSWEPIEHFNEVKDLLSAARPTPSTEQQQAEQLRQRLSQMQNVPAHQLFGVKADAPLEELRGAFFRLAKRFSPEHQGPNTHPELRKVNAEVFELLARRMREAEAQGSARAAAAARPAAPQVGRGAQQAPTYTYSAEEFVGLQMMRNERLQVEVKVSARNVGIFTDHRIINLQAGGLFLPTDKPLQLGTRVDLVLSFEERQIKLRSSVIWEYTLDDGKQPRGYGLGLADLRQEERAFIDEFLRNNRVAAPTSSR</sequence>
<protein>
    <submittedName>
        <fullName evidence="3">TIGR02266 family protein</fullName>
    </submittedName>
</protein>
<evidence type="ECO:0000313" key="4">
    <source>
        <dbReference type="Proteomes" id="UP001611383"/>
    </source>
</evidence>
<gene>
    <name evidence="3" type="ORF">F0U60_43405</name>
</gene>
<evidence type="ECO:0000313" key="3">
    <source>
        <dbReference type="EMBL" id="WNG50222.1"/>
    </source>
</evidence>
<organism evidence="3 4">
    <name type="scientific">Archangium minus</name>
    <dbReference type="NCBI Taxonomy" id="83450"/>
    <lineage>
        <taxon>Bacteria</taxon>
        <taxon>Pseudomonadati</taxon>
        <taxon>Myxococcota</taxon>
        <taxon>Myxococcia</taxon>
        <taxon>Myxococcales</taxon>
        <taxon>Cystobacterineae</taxon>
        <taxon>Archangiaceae</taxon>
        <taxon>Archangium</taxon>
    </lineage>
</organism>
<dbReference type="Proteomes" id="UP001611383">
    <property type="component" value="Chromosome"/>
</dbReference>
<dbReference type="Gene3D" id="2.40.10.220">
    <property type="entry name" value="predicted glycosyltransferase like domains"/>
    <property type="match status" value="1"/>
</dbReference>
<dbReference type="NCBIfam" id="TIGR02266">
    <property type="entry name" value="gmx_TIGR02266"/>
    <property type="match status" value="1"/>
</dbReference>
<evidence type="ECO:0000259" key="2">
    <source>
        <dbReference type="Pfam" id="PF07238"/>
    </source>
</evidence>
<dbReference type="SUPFAM" id="SSF46565">
    <property type="entry name" value="Chaperone J-domain"/>
    <property type="match status" value="1"/>
</dbReference>
<feature type="compositionally biased region" description="Low complexity" evidence="1">
    <location>
        <begin position="192"/>
        <end position="210"/>
    </location>
</feature>
<accession>A0ABY9X4B7</accession>
<feature type="domain" description="PilZ" evidence="2">
    <location>
        <begin position="230"/>
        <end position="326"/>
    </location>
</feature>
<dbReference type="Pfam" id="PF07238">
    <property type="entry name" value="PilZ"/>
    <property type="match status" value="1"/>
</dbReference>
<evidence type="ECO:0000256" key="1">
    <source>
        <dbReference type="SAM" id="MobiDB-lite"/>
    </source>
</evidence>
<dbReference type="EMBL" id="CP043494">
    <property type="protein sequence ID" value="WNG50222.1"/>
    <property type="molecule type" value="Genomic_DNA"/>
</dbReference>
<dbReference type="InterPro" id="IPR009875">
    <property type="entry name" value="PilZ_domain"/>
</dbReference>
<dbReference type="InterPro" id="IPR036869">
    <property type="entry name" value="J_dom_sf"/>
</dbReference>
<keyword evidence="4" id="KW-1185">Reference proteome</keyword>
<dbReference type="InterPro" id="IPR011752">
    <property type="entry name" value="PilV_Myxo-type"/>
</dbReference>
<feature type="region of interest" description="Disordered" evidence="1">
    <location>
        <begin position="192"/>
        <end position="211"/>
    </location>
</feature>
<proteinExistence type="predicted"/>